<keyword evidence="12" id="KW-1185">Reference proteome</keyword>
<comment type="pathway">
    <text evidence="1 9">Nucleotide-sugar biosynthesis; GDP-L-fucose biosynthesis via de novo pathway; GDP-L-fucose from GDP-alpha-D-mannose: step 2/2.</text>
</comment>
<reference evidence="11 12" key="1">
    <citation type="submission" date="2019-01" db="EMBL/GenBank/DDBJ databases">
        <title>Mucilaginibacter antarcticum sp. nov., isolated from antarctic soil.</title>
        <authorList>
            <person name="Yan Y.-Q."/>
            <person name="Du Z.-J."/>
        </authorList>
    </citation>
    <scope>NUCLEOTIDE SEQUENCE [LARGE SCALE GENOMIC DNA]</scope>
    <source>
        <strain evidence="11 12">F01003</strain>
    </source>
</reference>
<evidence type="ECO:0000256" key="8">
    <source>
        <dbReference type="ARBA" id="ARBA00051935"/>
    </source>
</evidence>
<evidence type="ECO:0000313" key="12">
    <source>
        <dbReference type="Proteomes" id="UP000286701"/>
    </source>
</evidence>
<feature type="binding site" evidence="9">
    <location>
        <position position="141"/>
    </location>
    <ligand>
        <name>NADP(+)</name>
        <dbReference type="ChEBI" id="CHEBI:58349"/>
    </ligand>
</feature>
<dbReference type="InterPro" id="IPR036291">
    <property type="entry name" value="NAD(P)-bd_dom_sf"/>
</dbReference>
<dbReference type="Gene3D" id="3.90.25.10">
    <property type="entry name" value="UDP-galactose 4-epimerase, domain 1"/>
    <property type="match status" value="1"/>
</dbReference>
<dbReference type="GO" id="GO:0050577">
    <property type="term" value="F:GDP-L-fucose synthase activity"/>
    <property type="evidence" value="ECO:0007669"/>
    <property type="project" value="UniProtKB-UniRule"/>
</dbReference>
<dbReference type="PANTHER" id="PTHR43238:SF1">
    <property type="entry name" value="GDP-L-FUCOSE SYNTHASE"/>
    <property type="match status" value="1"/>
</dbReference>
<dbReference type="InterPro" id="IPR028614">
    <property type="entry name" value="GDP_fucose/colitose_synth"/>
</dbReference>
<feature type="binding site" evidence="9">
    <location>
        <begin position="11"/>
        <end position="17"/>
    </location>
    <ligand>
        <name>NADP(+)</name>
        <dbReference type="ChEBI" id="CHEBI:58349"/>
    </ligand>
</feature>
<dbReference type="AlphaFoldDB" id="A0A3S4YKX3"/>
<evidence type="ECO:0000256" key="4">
    <source>
        <dbReference type="ARBA" id="ARBA00022857"/>
    </source>
</evidence>
<name>A0A3S4YKX3_9SPHI</name>
<evidence type="ECO:0000313" key="11">
    <source>
        <dbReference type="EMBL" id="RWY57419.1"/>
    </source>
</evidence>
<dbReference type="FunFam" id="3.40.50.720:FF:000101">
    <property type="entry name" value="GDP-L-fucose synthase"/>
    <property type="match status" value="1"/>
</dbReference>
<feature type="site" description="Important for catalytic activity" evidence="9">
    <location>
        <position position="110"/>
    </location>
</feature>
<dbReference type="PANTHER" id="PTHR43238">
    <property type="entry name" value="GDP-L-FUCOSE SYNTHASE"/>
    <property type="match status" value="1"/>
</dbReference>
<dbReference type="HAMAP" id="MF_00956">
    <property type="entry name" value="GDP_fucose_synth"/>
    <property type="match status" value="1"/>
</dbReference>
<protein>
    <recommendedName>
        <fullName evidence="3 9">GDP-L-fucose synthase</fullName>
        <ecNumber evidence="3 9">1.1.1.271</ecNumber>
    </recommendedName>
    <alternativeName>
        <fullName evidence="9">GDP-4-keto-6-deoxy-D-mannose-3,5-epimerase-4-reductase</fullName>
    </alternativeName>
</protein>
<dbReference type="RefSeq" id="WP_128531925.1">
    <property type="nucleotide sequence ID" value="NZ_SBIW01000001.1"/>
</dbReference>
<evidence type="ECO:0000256" key="9">
    <source>
        <dbReference type="HAMAP-Rule" id="MF_00956"/>
    </source>
</evidence>
<evidence type="ECO:0000256" key="3">
    <source>
        <dbReference type="ARBA" id="ARBA00012371"/>
    </source>
</evidence>
<dbReference type="EC" id="1.1.1.271" evidence="3 9"/>
<dbReference type="Gene3D" id="3.40.50.720">
    <property type="entry name" value="NAD(P)-binding Rossmann-like Domain"/>
    <property type="match status" value="1"/>
</dbReference>
<dbReference type="OrthoDB" id="9811425at2"/>
<dbReference type="UniPathway" id="UPA00128">
    <property type="reaction ID" value="UER00191"/>
</dbReference>
<feature type="binding site" evidence="9">
    <location>
        <begin position="106"/>
        <end position="109"/>
    </location>
    <ligand>
        <name>NADP(+)</name>
        <dbReference type="ChEBI" id="CHEBI:58349"/>
    </ligand>
</feature>
<sequence>MNKQAKIYIAGHRGMVGSAIHRKLQAEGYTNFILRTSAEIDLRDQQQVAAFFTATKPDYVFLAAAKVGGIVANNTYRADFLYENLQIQNNVIHNAYLNGVKKLMFLGSSCIYPKMAPQPLKEDYLLTGLLEPTNEPYAIAKIAGIKMCDAYRAQYGCNFISVMPTNMYGYNDNYHPQNSHVLPAMIRRFHEAKEQNLPTVTIWGTGTPLREFLFADDLAEACYYLMQNYDEAGLVNIGSGTEITIKDLALLIKKVTGYEGDIDFDTSKPDGTPRKLMDVSKLAEKGWRYATELEEGINLAYQDFLVHHVER</sequence>
<keyword evidence="6 9" id="KW-0413">Isomerase</keyword>
<dbReference type="InterPro" id="IPR001509">
    <property type="entry name" value="Epimerase_deHydtase"/>
</dbReference>
<evidence type="ECO:0000256" key="6">
    <source>
        <dbReference type="ARBA" id="ARBA00023235"/>
    </source>
</evidence>
<dbReference type="GO" id="GO:0042351">
    <property type="term" value="P:'de novo' GDP-L-fucose biosynthetic process"/>
    <property type="evidence" value="ECO:0007669"/>
    <property type="project" value="UniProtKB-UniRule"/>
</dbReference>
<dbReference type="EMBL" id="SBIW01000001">
    <property type="protein sequence ID" value="RWY57419.1"/>
    <property type="molecule type" value="Genomic_DNA"/>
</dbReference>
<comment type="similarity">
    <text evidence="2 9">Belongs to the NAD(P)-dependent epimerase/dehydratase family. Fucose synthase subfamily.</text>
</comment>
<evidence type="ECO:0000256" key="7">
    <source>
        <dbReference type="ARBA" id="ARBA00023268"/>
    </source>
</evidence>
<comment type="caution">
    <text evidence="9">Lacks conserved residue(s) required for the propagation of feature annotation.</text>
</comment>
<feature type="binding site" evidence="9">
    <location>
        <position position="203"/>
    </location>
    <ligand>
        <name>substrate</name>
    </ligand>
</feature>
<dbReference type="GO" id="GO:0070401">
    <property type="term" value="F:NADP+ binding"/>
    <property type="evidence" value="ECO:0007669"/>
    <property type="project" value="UniProtKB-UniRule"/>
</dbReference>
<dbReference type="Proteomes" id="UP000286701">
    <property type="component" value="Unassembled WGS sequence"/>
</dbReference>
<proteinExistence type="inferred from homology"/>
<feature type="binding site" evidence="9">
    <location>
        <position position="210"/>
    </location>
    <ligand>
        <name>substrate</name>
    </ligand>
</feature>
<comment type="caution">
    <text evidence="11">The sequence shown here is derived from an EMBL/GenBank/DDBJ whole genome shotgun (WGS) entry which is preliminary data.</text>
</comment>
<accession>A0A3S4YKX3</accession>
<evidence type="ECO:0000256" key="5">
    <source>
        <dbReference type="ARBA" id="ARBA00023002"/>
    </source>
</evidence>
<feature type="binding site" evidence="9">
    <location>
        <position position="270"/>
    </location>
    <ligand>
        <name>substrate</name>
    </ligand>
</feature>
<gene>
    <name evidence="9" type="primary">fcl</name>
    <name evidence="11" type="ORF">EPL05_02480</name>
</gene>
<comment type="function">
    <text evidence="9">Catalyzes the two-step NADP-dependent conversion of GDP-4-dehydro-6-deoxy-D-mannose to GDP-fucose, involving an epimerase and a reductase reaction.</text>
</comment>
<comment type="catalytic activity">
    <reaction evidence="8 9">
        <text>GDP-beta-L-fucose + NADP(+) = GDP-4-dehydro-alpha-D-rhamnose + NADPH + H(+)</text>
        <dbReference type="Rhea" id="RHEA:18885"/>
        <dbReference type="ChEBI" id="CHEBI:15378"/>
        <dbReference type="ChEBI" id="CHEBI:57273"/>
        <dbReference type="ChEBI" id="CHEBI:57783"/>
        <dbReference type="ChEBI" id="CHEBI:57964"/>
        <dbReference type="ChEBI" id="CHEBI:58349"/>
        <dbReference type="EC" id="1.1.1.271"/>
    </reaction>
</comment>
<evidence type="ECO:0000259" key="10">
    <source>
        <dbReference type="Pfam" id="PF01370"/>
    </source>
</evidence>
<dbReference type="SUPFAM" id="SSF51735">
    <property type="entry name" value="NAD(P)-binding Rossmann-fold domains"/>
    <property type="match status" value="1"/>
</dbReference>
<dbReference type="GO" id="GO:0016853">
    <property type="term" value="F:isomerase activity"/>
    <property type="evidence" value="ECO:0007669"/>
    <property type="project" value="UniProtKB-KW"/>
</dbReference>
<evidence type="ECO:0000256" key="1">
    <source>
        <dbReference type="ARBA" id="ARBA00004883"/>
    </source>
</evidence>
<feature type="domain" description="NAD-dependent epimerase/dehydratase" evidence="10">
    <location>
        <begin position="7"/>
        <end position="238"/>
    </location>
</feature>
<keyword evidence="4 9" id="KW-0521">NADP</keyword>
<organism evidence="11 12">
    <name type="scientific">Mucilaginibacter gilvus</name>
    <dbReference type="NCBI Taxonomy" id="2305909"/>
    <lineage>
        <taxon>Bacteria</taxon>
        <taxon>Pseudomonadati</taxon>
        <taxon>Bacteroidota</taxon>
        <taxon>Sphingobacteriia</taxon>
        <taxon>Sphingobacteriales</taxon>
        <taxon>Sphingobacteriaceae</taxon>
        <taxon>Mucilaginibacter</taxon>
    </lineage>
</organism>
<evidence type="ECO:0000256" key="2">
    <source>
        <dbReference type="ARBA" id="ARBA00005959"/>
    </source>
</evidence>
<feature type="active site" description="Proton donor/acceptor" evidence="9">
    <location>
        <position position="137"/>
    </location>
</feature>
<dbReference type="CDD" id="cd05239">
    <property type="entry name" value="GDP_FS_SDR_e"/>
    <property type="match status" value="1"/>
</dbReference>
<keyword evidence="5 9" id="KW-0560">Oxidoreductase</keyword>
<dbReference type="Pfam" id="PF01370">
    <property type="entry name" value="Epimerase"/>
    <property type="match status" value="1"/>
</dbReference>
<feature type="binding site" evidence="9">
    <location>
        <position position="188"/>
    </location>
    <ligand>
        <name>substrate</name>
    </ligand>
</feature>
<keyword evidence="7 9" id="KW-0511">Multifunctional enzyme</keyword>
<feature type="site" description="Important for catalytic activity" evidence="9">
    <location>
        <position position="108"/>
    </location>
</feature>
<feature type="binding site" evidence="9">
    <location>
        <position position="180"/>
    </location>
    <ligand>
        <name>NADP(+)</name>
        <dbReference type="ChEBI" id="CHEBI:58349"/>
    </ligand>
</feature>